<dbReference type="InterPro" id="IPR013658">
    <property type="entry name" value="SGL"/>
</dbReference>
<dbReference type="Proteomes" id="UP001151699">
    <property type="component" value="Chromosome A"/>
</dbReference>
<evidence type="ECO:0000256" key="2">
    <source>
        <dbReference type="SAM" id="SignalP"/>
    </source>
</evidence>
<feature type="domain" description="SMP-30/Gluconolactonase/LRE-like region" evidence="3">
    <location>
        <begin position="95"/>
        <end position="306"/>
    </location>
</feature>
<feature type="chain" id="PRO_5040223938" evidence="2">
    <location>
        <begin position="19"/>
        <end position="363"/>
    </location>
</feature>
<name>A0A9Q0S6L0_9DIPT</name>
<protein>
    <submittedName>
        <fullName evidence="4">Gluconolactonase</fullName>
    </submittedName>
</protein>
<dbReference type="SUPFAM" id="SSF63829">
    <property type="entry name" value="Calcium-dependent phosphotriesterase"/>
    <property type="match status" value="1"/>
</dbReference>
<keyword evidence="5" id="KW-1185">Reference proteome</keyword>
<evidence type="ECO:0000256" key="1">
    <source>
        <dbReference type="ARBA" id="ARBA00022801"/>
    </source>
</evidence>
<dbReference type="InterPro" id="IPR051262">
    <property type="entry name" value="SMP-30/CGR1_Lactonase"/>
</dbReference>
<dbReference type="Pfam" id="PF08450">
    <property type="entry name" value="SGL"/>
    <property type="match status" value="1"/>
</dbReference>
<dbReference type="GO" id="GO:0016787">
    <property type="term" value="F:hydrolase activity"/>
    <property type="evidence" value="ECO:0007669"/>
    <property type="project" value="UniProtKB-KW"/>
</dbReference>
<dbReference type="PANTHER" id="PTHR47572:SF4">
    <property type="entry name" value="LACTONASE DRP35"/>
    <property type="match status" value="1"/>
</dbReference>
<evidence type="ECO:0000313" key="5">
    <source>
        <dbReference type="Proteomes" id="UP001151699"/>
    </source>
</evidence>
<reference evidence="4" key="1">
    <citation type="submission" date="2022-07" db="EMBL/GenBank/DDBJ databases">
        <authorList>
            <person name="Trinca V."/>
            <person name="Uliana J.V.C."/>
            <person name="Torres T.T."/>
            <person name="Ward R.J."/>
            <person name="Monesi N."/>
        </authorList>
    </citation>
    <scope>NUCLEOTIDE SEQUENCE</scope>
    <source>
        <strain evidence="4">HSMRA1968</strain>
        <tissue evidence="4">Whole embryos</tissue>
    </source>
</reference>
<proteinExistence type="predicted"/>
<keyword evidence="1" id="KW-0378">Hydrolase</keyword>
<dbReference type="Gene3D" id="2.120.10.30">
    <property type="entry name" value="TolB, C-terminal domain"/>
    <property type="match status" value="1"/>
</dbReference>
<sequence length="363" mass="39545">MAVFYTVAFLTFVKLTSTCELIPSNSGSCFELSATAYLTYENSQFGPTIEGASVNSDGDMFAVNYGSSEHTYQLGQVYPQQRLFYADVNQLSFFNGIRFLNSTTALVADVANHRVLQLSLGAGNTVTGNKNYCSDMRMLQPNDLTLSKTGTVFTSGMNWIDDTDDKDGDIWSCLPDGTAKQLELLGRTNGIELSPDEQHLYVSESYNSGGVPVAQKIWRYNTNIAQGTISSKTLFVDFALLDSTAANDIDGMKTDVHGNLYVTRHGGSHVAIFASNGTLIGKIALTFPRPTNLELGGPKGTTLYIVGQCAREGKGCVDQIEVSTPGRSWTILQASSAAFKFETSKSLVMCLLVMFLMFFNVKH</sequence>
<dbReference type="EMBL" id="WJQU01000001">
    <property type="protein sequence ID" value="KAJ6647302.1"/>
    <property type="molecule type" value="Genomic_DNA"/>
</dbReference>
<dbReference type="OrthoDB" id="423498at2759"/>
<gene>
    <name evidence="4" type="primary">gnl_1</name>
    <name evidence="4" type="ORF">Bhyg_02524</name>
</gene>
<comment type="caution">
    <text evidence="4">The sequence shown here is derived from an EMBL/GenBank/DDBJ whole genome shotgun (WGS) entry which is preliminary data.</text>
</comment>
<keyword evidence="2" id="KW-0732">Signal</keyword>
<accession>A0A9Q0S6L0</accession>
<feature type="signal peptide" evidence="2">
    <location>
        <begin position="1"/>
        <end position="18"/>
    </location>
</feature>
<dbReference type="AlphaFoldDB" id="A0A9Q0S6L0"/>
<evidence type="ECO:0000313" key="4">
    <source>
        <dbReference type="EMBL" id="KAJ6647302.1"/>
    </source>
</evidence>
<evidence type="ECO:0000259" key="3">
    <source>
        <dbReference type="Pfam" id="PF08450"/>
    </source>
</evidence>
<organism evidence="4 5">
    <name type="scientific">Pseudolycoriella hygida</name>
    <dbReference type="NCBI Taxonomy" id="35572"/>
    <lineage>
        <taxon>Eukaryota</taxon>
        <taxon>Metazoa</taxon>
        <taxon>Ecdysozoa</taxon>
        <taxon>Arthropoda</taxon>
        <taxon>Hexapoda</taxon>
        <taxon>Insecta</taxon>
        <taxon>Pterygota</taxon>
        <taxon>Neoptera</taxon>
        <taxon>Endopterygota</taxon>
        <taxon>Diptera</taxon>
        <taxon>Nematocera</taxon>
        <taxon>Sciaroidea</taxon>
        <taxon>Sciaridae</taxon>
        <taxon>Pseudolycoriella</taxon>
    </lineage>
</organism>
<dbReference type="PANTHER" id="PTHR47572">
    <property type="entry name" value="LIPOPROTEIN-RELATED"/>
    <property type="match status" value="1"/>
</dbReference>
<dbReference type="InterPro" id="IPR011042">
    <property type="entry name" value="6-blade_b-propeller_TolB-like"/>
</dbReference>